<gene>
    <name evidence="2" type="ORF">VB739_10570</name>
</gene>
<sequence>MPSLSWVRIGGLVAVPLTLLMLGWGLRSEPGALPPESSGSPSSRGGGVVTFVGDSLTAQGNWQAAFPAHVVHNQGVSGDTSVQLMARLPSIRQTGAATYLVMVGINDIVWGYDPGRIAGRIQWLRTGLQIGTGARVIVQSTIPCARFRCGADGVRRVAELNQRLAQQTPARDYVDLTTVMADADGLKRAYTVDGVHLNAAGYARWQARLRELGLP</sequence>
<organism evidence="2 3">
    <name type="scientific">Cyanobium gracile UHCC 0281</name>
    <dbReference type="NCBI Taxonomy" id="3110309"/>
    <lineage>
        <taxon>Bacteria</taxon>
        <taxon>Bacillati</taxon>
        <taxon>Cyanobacteriota</taxon>
        <taxon>Cyanophyceae</taxon>
        <taxon>Synechococcales</taxon>
        <taxon>Prochlorococcaceae</taxon>
        <taxon>Cyanobium</taxon>
    </lineage>
</organism>
<feature type="domain" description="SGNH hydrolase-type esterase" evidence="1">
    <location>
        <begin position="51"/>
        <end position="204"/>
    </location>
</feature>
<evidence type="ECO:0000259" key="1">
    <source>
        <dbReference type="Pfam" id="PF13472"/>
    </source>
</evidence>
<protein>
    <submittedName>
        <fullName evidence="2">GDSL-type esterase/lipase family protein</fullName>
    </submittedName>
</protein>
<dbReference type="RefSeq" id="WP_323357018.1">
    <property type="nucleotide sequence ID" value="NZ_JAYGHY010000033.1"/>
</dbReference>
<dbReference type="Proteomes" id="UP001302329">
    <property type="component" value="Unassembled WGS sequence"/>
</dbReference>
<evidence type="ECO:0000313" key="3">
    <source>
        <dbReference type="Proteomes" id="UP001302329"/>
    </source>
</evidence>
<accession>A0ABU5SWW8</accession>
<dbReference type="EMBL" id="JAYGHY010000033">
    <property type="protein sequence ID" value="MEA5442993.1"/>
    <property type="molecule type" value="Genomic_DNA"/>
</dbReference>
<name>A0ABU5SWW8_9CYAN</name>
<dbReference type="Pfam" id="PF13472">
    <property type="entry name" value="Lipase_GDSL_2"/>
    <property type="match status" value="1"/>
</dbReference>
<reference evidence="2 3" key="1">
    <citation type="submission" date="2023-12" db="EMBL/GenBank/DDBJ databases">
        <title>Baltic Sea Cyanobacteria.</title>
        <authorList>
            <person name="Delbaje E."/>
            <person name="Fewer D.P."/>
            <person name="Shishido T.K."/>
        </authorList>
    </citation>
    <scope>NUCLEOTIDE SEQUENCE [LARGE SCALE GENOMIC DNA]</scope>
    <source>
        <strain evidence="2 3">UHCC 0281</strain>
    </source>
</reference>
<dbReference type="InterPro" id="IPR013830">
    <property type="entry name" value="SGNH_hydro"/>
</dbReference>
<dbReference type="InterPro" id="IPR036514">
    <property type="entry name" value="SGNH_hydro_sf"/>
</dbReference>
<keyword evidence="3" id="KW-1185">Reference proteome</keyword>
<dbReference type="Gene3D" id="3.40.50.1110">
    <property type="entry name" value="SGNH hydrolase"/>
    <property type="match status" value="1"/>
</dbReference>
<comment type="caution">
    <text evidence="2">The sequence shown here is derived from an EMBL/GenBank/DDBJ whole genome shotgun (WGS) entry which is preliminary data.</text>
</comment>
<evidence type="ECO:0000313" key="2">
    <source>
        <dbReference type="EMBL" id="MEA5442993.1"/>
    </source>
</evidence>
<proteinExistence type="predicted"/>
<dbReference type="SUPFAM" id="SSF52266">
    <property type="entry name" value="SGNH hydrolase"/>
    <property type="match status" value="1"/>
</dbReference>